<dbReference type="GO" id="GO:0005886">
    <property type="term" value="C:plasma membrane"/>
    <property type="evidence" value="ECO:0007669"/>
    <property type="project" value="TreeGrafter"/>
</dbReference>
<dbReference type="PANTHER" id="PTHR42724">
    <property type="entry name" value="TETRAACYLDISACCHARIDE 4'-KINASE"/>
    <property type="match status" value="1"/>
</dbReference>
<keyword evidence="8 13" id="KW-0547">Nucleotide-binding</keyword>
<comment type="pathway">
    <text evidence="2 13">Glycolipid biosynthesis; lipid IV(A) biosynthesis; lipid IV(A) from (3R)-3-hydroxytetradecanoyl-[acyl-carrier-protein] and UDP-N-acetyl-alpha-D-glucosamine: step 6/6.</text>
</comment>
<gene>
    <name evidence="13" type="primary">lpxK</name>
    <name evidence="15" type="ORF">SAMN02745129_4314</name>
</gene>
<feature type="binding site" evidence="13">
    <location>
        <begin position="58"/>
        <end position="65"/>
    </location>
    <ligand>
        <name>ATP</name>
        <dbReference type="ChEBI" id="CHEBI:30616"/>
    </ligand>
</feature>
<keyword evidence="5 13" id="KW-0444">Lipid biosynthesis</keyword>
<evidence type="ECO:0000256" key="6">
    <source>
        <dbReference type="ARBA" id="ARBA00022556"/>
    </source>
</evidence>
<dbReference type="GO" id="GO:0009244">
    <property type="term" value="P:lipopolysaccharide core region biosynthetic process"/>
    <property type="evidence" value="ECO:0007669"/>
    <property type="project" value="TreeGrafter"/>
</dbReference>
<dbReference type="InterPro" id="IPR003758">
    <property type="entry name" value="LpxK"/>
</dbReference>
<dbReference type="OrthoDB" id="9766423at2"/>
<keyword evidence="6 13" id="KW-0441">Lipid A biosynthesis</keyword>
<dbReference type="GO" id="GO:0005524">
    <property type="term" value="F:ATP binding"/>
    <property type="evidence" value="ECO:0007669"/>
    <property type="project" value="UniProtKB-UniRule"/>
</dbReference>
<evidence type="ECO:0000256" key="9">
    <source>
        <dbReference type="ARBA" id="ARBA00022777"/>
    </source>
</evidence>
<keyword evidence="10 13" id="KW-0067">ATP-binding</keyword>
<dbReference type="InterPro" id="IPR027417">
    <property type="entry name" value="P-loop_NTPase"/>
</dbReference>
<evidence type="ECO:0000256" key="7">
    <source>
        <dbReference type="ARBA" id="ARBA00022679"/>
    </source>
</evidence>
<dbReference type="AlphaFoldDB" id="A0A1M5YQP9"/>
<evidence type="ECO:0000313" key="15">
    <source>
        <dbReference type="EMBL" id="SHI14437.1"/>
    </source>
</evidence>
<dbReference type="HAMAP" id="MF_00409">
    <property type="entry name" value="LpxK"/>
    <property type="match status" value="1"/>
</dbReference>
<comment type="catalytic activity">
    <reaction evidence="13">
        <text>a lipid A disaccharide + ATP = a lipid IVA + ADP + H(+)</text>
        <dbReference type="Rhea" id="RHEA:67840"/>
        <dbReference type="ChEBI" id="CHEBI:15378"/>
        <dbReference type="ChEBI" id="CHEBI:30616"/>
        <dbReference type="ChEBI" id="CHEBI:176343"/>
        <dbReference type="ChEBI" id="CHEBI:176425"/>
        <dbReference type="ChEBI" id="CHEBI:456216"/>
        <dbReference type="EC" id="2.7.1.130"/>
    </reaction>
</comment>
<evidence type="ECO:0000256" key="1">
    <source>
        <dbReference type="ARBA" id="ARBA00002274"/>
    </source>
</evidence>
<keyword evidence="16" id="KW-1185">Reference proteome</keyword>
<evidence type="ECO:0000256" key="14">
    <source>
        <dbReference type="SAM" id="Phobius"/>
    </source>
</evidence>
<reference evidence="15 16" key="1">
    <citation type="submission" date="2016-11" db="EMBL/GenBank/DDBJ databases">
        <authorList>
            <person name="Jaros S."/>
            <person name="Januszkiewicz K."/>
            <person name="Wedrychowicz H."/>
        </authorList>
    </citation>
    <scope>NUCLEOTIDE SEQUENCE [LARGE SCALE GENOMIC DNA]</scope>
    <source>
        <strain evidence="15 16">DSM 16917</strain>
    </source>
</reference>
<evidence type="ECO:0000313" key="16">
    <source>
        <dbReference type="Proteomes" id="UP000184268"/>
    </source>
</evidence>
<dbReference type="SUPFAM" id="SSF52540">
    <property type="entry name" value="P-loop containing nucleoside triphosphate hydrolases"/>
    <property type="match status" value="1"/>
</dbReference>
<dbReference type="NCBIfam" id="TIGR00682">
    <property type="entry name" value="lpxK"/>
    <property type="match status" value="1"/>
</dbReference>
<proteinExistence type="inferred from homology"/>
<evidence type="ECO:0000256" key="10">
    <source>
        <dbReference type="ARBA" id="ARBA00022840"/>
    </source>
</evidence>
<evidence type="ECO:0000256" key="8">
    <source>
        <dbReference type="ARBA" id="ARBA00022741"/>
    </source>
</evidence>
<dbReference type="EC" id="2.7.1.130" evidence="3 13"/>
<accession>A0A1M5YQP9</accession>
<protein>
    <recommendedName>
        <fullName evidence="4 13">Tetraacyldisaccharide 4'-kinase</fullName>
        <ecNumber evidence="3 13">2.7.1.130</ecNumber>
    </recommendedName>
    <alternativeName>
        <fullName evidence="12 13">Lipid A 4'-kinase</fullName>
    </alternativeName>
</protein>
<comment type="similarity">
    <text evidence="13">Belongs to the LpxK family.</text>
</comment>
<keyword evidence="11 13" id="KW-0443">Lipid metabolism</keyword>
<keyword evidence="7 13" id="KW-0808">Transferase</keyword>
<keyword evidence="14" id="KW-1133">Transmembrane helix</keyword>
<dbReference type="Pfam" id="PF02606">
    <property type="entry name" value="LpxK"/>
    <property type="match status" value="1"/>
</dbReference>
<keyword evidence="14" id="KW-0812">Transmembrane</keyword>
<dbReference type="GO" id="GO:0009245">
    <property type="term" value="P:lipid A biosynthetic process"/>
    <property type="evidence" value="ECO:0007669"/>
    <property type="project" value="UniProtKB-UniRule"/>
</dbReference>
<dbReference type="RefSeq" id="WP_067660281.1">
    <property type="nucleotide sequence ID" value="NZ_FQXG01000008.1"/>
</dbReference>
<comment type="function">
    <text evidence="1 13">Transfers the gamma-phosphate of ATP to the 4'-position of a tetraacyldisaccharide 1-phosphate intermediate (termed DS-1-P) to form tetraacyldisaccharide 1,4'-bis-phosphate (lipid IVA).</text>
</comment>
<organism evidence="15 16">
    <name type="scientific">Ferrimonas marina</name>
    <dbReference type="NCBI Taxonomy" id="299255"/>
    <lineage>
        <taxon>Bacteria</taxon>
        <taxon>Pseudomonadati</taxon>
        <taxon>Pseudomonadota</taxon>
        <taxon>Gammaproteobacteria</taxon>
        <taxon>Alteromonadales</taxon>
        <taxon>Ferrimonadaceae</taxon>
        <taxon>Ferrimonas</taxon>
    </lineage>
</organism>
<feature type="transmembrane region" description="Helical" evidence="14">
    <location>
        <begin position="15"/>
        <end position="32"/>
    </location>
</feature>
<dbReference type="Proteomes" id="UP000184268">
    <property type="component" value="Unassembled WGS sequence"/>
</dbReference>
<dbReference type="STRING" id="299255.SAMN02745129_4314"/>
<evidence type="ECO:0000256" key="13">
    <source>
        <dbReference type="HAMAP-Rule" id="MF_00409"/>
    </source>
</evidence>
<evidence type="ECO:0000256" key="2">
    <source>
        <dbReference type="ARBA" id="ARBA00004870"/>
    </source>
</evidence>
<dbReference type="PANTHER" id="PTHR42724:SF1">
    <property type="entry name" value="TETRAACYLDISACCHARIDE 4'-KINASE, MITOCHONDRIAL-RELATED"/>
    <property type="match status" value="1"/>
</dbReference>
<keyword evidence="9 13" id="KW-0418">Kinase</keyword>
<sequence length="326" mass="36101">MQAWLERAWQQGHPLLWLLAPLTALFVLISTLRRWAYRRGWLEQPELSVPLVVVGNISVGGNGKTPTVIYLVELLKRQGLRPGIISRGYGGKAEHYPLRVDSQTPAELCGDEPALMARRTGVPLAVGPDRVAAAQLLQNEVDILISDDGMQHYRLARQLELAVVDGARRFGNGWRLPMGPLREPIARLSQCDWVVCNGGQPQRGEFLMTLEPAQWRRVQDDLAASPEGDWVAMAGIGHPPRFFATLAELGTTPVACHSFADHQAYQRAELAALTQPGQSLVMTEKDAVKCRDFAQANWYYLPVTASLGADFDSQFMLKVKEVLDGV</sequence>
<dbReference type="GO" id="GO:0009029">
    <property type="term" value="F:lipid-A 4'-kinase activity"/>
    <property type="evidence" value="ECO:0007669"/>
    <property type="project" value="UniProtKB-UniRule"/>
</dbReference>
<name>A0A1M5YQP9_9GAMM</name>
<keyword evidence="14" id="KW-0472">Membrane</keyword>
<evidence type="ECO:0000256" key="5">
    <source>
        <dbReference type="ARBA" id="ARBA00022516"/>
    </source>
</evidence>
<evidence type="ECO:0000256" key="3">
    <source>
        <dbReference type="ARBA" id="ARBA00012071"/>
    </source>
</evidence>
<dbReference type="UniPathway" id="UPA00359">
    <property type="reaction ID" value="UER00482"/>
</dbReference>
<evidence type="ECO:0000256" key="12">
    <source>
        <dbReference type="ARBA" id="ARBA00029757"/>
    </source>
</evidence>
<evidence type="ECO:0000256" key="11">
    <source>
        <dbReference type="ARBA" id="ARBA00023098"/>
    </source>
</evidence>
<evidence type="ECO:0000256" key="4">
    <source>
        <dbReference type="ARBA" id="ARBA00016436"/>
    </source>
</evidence>
<dbReference type="EMBL" id="FQXG01000008">
    <property type="protein sequence ID" value="SHI14437.1"/>
    <property type="molecule type" value="Genomic_DNA"/>
</dbReference>